<evidence type="ECO:0000256" key="2">
    <source>
        <dbReference type="ARBA" id="ARBA00022723"/>
    </source>
</evidence>
<dbReference type="PANTHER" id="PTHR10134">
    <property type="entry name" value="CYTOCHROME B-C1 COMPLEX SUBUNIT RIESKE, MITOCHONDRIAL"/>
    <property type="match status" value="1"/>
</dbReference>
<keyword evidence="1" id="KW-0001">2Fe-2S</keyword>
<dbReference type="GO" id="GO:0016491">
    <property type="term" value="F:oxidoreductase activity"/>
    <property type="evidence" value="ECO:0007669"/>
    <property type="project" value="UniProtKB-KW"/>
</dbReference>
<dbReference type="InterPro" id="IPR017941">
    <property type="entry name" value="Rieske_2Fe-2S"/>
</dbReference>
<proteinExistence type="predicted"/>
<evidence type="ECO:0000256" key="3">
    <source>
        <dbReference type="ARBA" id="ARBA00023004"/>
    </source>
</evidence>
<dbReference type="InterPro" id="IPR036922">
    <property type="entry name" value="Rieske_2Fe-2S_sf"/>
</dbReference>
<evidence type="ECO:0000256" key="4">
    <source>
        <dbReference type="ARBA" id="ARBA00023014"/>
    </source>
</evidence>
<dbReference type="GO" id="GO:0046872">
    <property type="term" value="F:metal ion binding"/>
    <property type="evidence" value="ECO:0007669"/>
    <property type="project" value="UniProtKB-KW"/>
</dbReference>
<feature type="domain" description="Rieske" evidence="7">
    <location>
        <begin position="60"/>
        <end position="160"/>
    </location>
</feature>
<organism evidence="8">
    <name type="scientific">mine drainage metagenome</name>
    <dbReference type="NCBI Taxonomy" id="410659"/>
    <lineage>
        <taxon>unclassified sequences</taxon>
        <taxon>metagenomes</taxon>
        <taxon>ecological metagenomes</taxon>
    </lineage>
</organism>
<sequence length="161" mass="16974">MKNISRRSFVTMLGSLLTVVTGAKAFGTTKPVHPKKKVAKAKPKAPVHPAPAFSAVQVDKKPVSLREIPVGQSLAATYVDPKTHGEKSIVLHRINTTSVVAFSAICTHRGCTVAFSTPVSFDCPCHGSSYNSQTGAVIAGPAPRALTPLKVKDQNGELFVA</sequence>
<dbReference type="InterPro" id="IPR005805">
    <property type="entry name" value="Rieske_Fe-S_prot_C"/>
</dbReference>
<comment type="cofactor">
    <cofactor evidence="6">
        <name>[2Fe-2S] cluster</name>
        <dbReference type="ChEBI" id="CHEBI:190135"/>
    </cofactor>
</comment>
<protein>
    <submittedName>
        <fullName evidence="8">Cytochrome b6-f complex iron-sulfur subunit 1</fullName>
        <ecNumber evidence="8">1.10.9.1</ecNumber>
    </submittedName>
</protein>
<dbReference type="Gene3D" id="2.102.10.10">
    <property type="entry name" value="Rieske [2Fe-2S] iron-sulphur domain"/>
    <property type="match status" value="1"/>
</dbReference>
<dbReference type="CDD" id="cd03467">
    <property type="entry name" value="Rieske"/>
    <property type="match status" value="1"/>
</dbReference>
<dbReference type="Pfam" id="PF00355">
    <property type="entry name" value="Rieske"/>
    <property type="match status" value="1"/>
</dbReference>
<name>A0A1J5PF98_9ZZZZ</name>
<dbReference type="InterPro" id="IPR014349">
    <property type="entry name" value="Rieske_Fe-S_prot"/>
</dbReference>
<keyword evidence="3" id="KW-0408">Iron</keyword>
<dbReference type="PRINTS" id="PR00162">
    <property type="entry name" value="RIESKE"/>
</dbReference>
<accession>A0A1J5PF98</accession>
<dbReference type="PROSITE" id="PS51296">
    <property type="entry name" value="RIESKE"/>
    <property type="match status" value="1"/>
</dbReference>
<evidence type="ECO:0000256" key="5">
    <source>
        <dbReference type="ARBA" id="ARBA00023157"/>
    </source>
</evidence>
<keyword evidence="8" id="KW-0560">Oxidoreductase</keyword>
<gene>
    <name evidence="8" type="primary">petC1</name>
    <name evidence="8" type="ORF">GALL_489450</name>
</gene>
<evidence type="ECO:0000256" key="1">
    <source>
        <dbReference type="ARBA" id="ARBA00022714"/>
    </source>
</evidence>
<evidence type="ECO:0000259" key="7">
    <source>
        <dbReference type="PROSITE" id="PS51296"/>
    </source>
</evidence>
<comment type="caution">
    <text evidence="8">The sequence shown here is derived from an EMBL/GenBank/DDBJ whole genome shotgun (WGS) entry which is preliminary data.</text>
</comment>
<dbReference type="GO" id="GO:0051537">
    <property type="term" value="F:2 iron, 2 sulfur cluster binding"/>
    <property type="evidence" value="ECO:0007669"/>
    <property type="project" value="UniProtKB-KW"/>
</dbReference>
<dbReference type="AlphaFoldDB" id="A0A1J5PF98"/>
<keyword evidence="4" id="KW-0411">Iron-sulfur</keyword>
<keyword evidence="2" id="KW-0479">Metal-binding</keyword>
<dbReference type="SUPFAM" id="SSF50022">
    <property type="entry name" value="ISP domain"/>
    <property type="match status" value="1"/>
</dbReference>
<keyword evidence="5" id="KW-1015">Disulfide bond</keyword>
<reference evidence="8" key="1">
    <citation type="submission" date="2016-10" db="EMBL/GenBank/DDBJ databases">
        <title>Sequence of Gallionella enrichment culture.</title>
        <authorList>
            <person name="Poehlein A."/>
            <person name="Muehling M."/>
            <person name="Daniel R."/>
        </authorList>
    </citation>
    <scope>NUCLEOTIDE SEQUENCE</scope>
</reference>
<evidence type="ECO:0000313" key="8">
    <source>
        <dbReference type="EMBL" id="OIQ69456.1"/>
    </source>
</evidence>
<evidence type="ECO:0000256" key="6">
    <source>
        <dbReference type="ARBA" id="ARBA00034078"/>
    </source>
</evidence>
<dbReference type="EC" id="1.10.9.1" evidence="8"/>
<dbReference type="GO" id="GO:0016020">
    <property type="term" value="C:membrane"/>
    <property type="evidence" value="ECO:0007669"/>
    <property type="project" value="InterPro"/>
</dbReference>
<dbReference type="EMBL" id="MLJW01004719">
    <property type="protein sequence ID" value="OIQ69456.1"/>
    <property type="molecule type" value="Genomic_DNA"/>
</dbReference>